<comment type="caution">
    <text evidence="7">The sequence shown here is derived from an EMBL/GenBank/DDBJ whole genome shotgun (WGS) entry which is preliminary data.</text>
</comment>
<dbReference type="HAMAP" id="MF_00801">
    <property type="entry name" value="Endonuclease_5"/>
    <property type="match status" value="1"/>
</dbReference>
<dbReference type="PANTHER" id="PTHR28511">
    <property type="entry name" value="ENDONUCLEASE V"/>
    <property type="match status" value="1"/>
</dbReference>
<dbReference type="Proteomes" id="UP001176517">
    <property type="component" value="Unassembled WGS sequence"/>
</dbReference>
<evidence type="ECO:0008006" key="9">
    <source>
        <dbReference type="Google" id="ProtNLM"/>
    </source>
</evidence>
<evidence type="ECO:0000256" key="2">
    <source>
        <dbReference type="ARBA" id="ARBA00022490"/>
    </source>
</evidence>
<dbReference type="InterPro" id="IPR007581">
    <property type="entry name" value="Endonuclease-V"/>
</dbReference>
<dbReference type="GO" id="GO:0003727">
    <property type="term" value="F:single-stranded RNA binding"/>
    <property type="evidence" value="ECO:0007669"/>
    <property type="project" value="TreeGrafter"/>
</dbReference>
<keyword evidence="5" id="KW-0378">Hydrolase</keyword>
<keyword evidence="4" id="KW-0255">Endonuclease</keyword>
<dbReference type="Pfam" id="PF04493">
    <property type="entry name" value="Endonuclease_5"/>
    <property type="match status" value="1"/>
</dbReference>
<keyword evidence="3" id="KW-0540">Nuclease</keyword>
<dbReference type="EMBL" id="JAPDMZ010000189">
    <property type="protein sequence ID" value="KAK0546527.1"/>
    <property type="molecule type" value="Genomic_DNA"/>
</dbReference>
<sequence>MTIVNRSIADLRAASVHPSLTPERAREIQATVASRVIIPSNPESWPFTISSVLRIAALDISYPVDHASPGSVPTTDTYACLALAEIAWPLPASPAPATSLKCLKTLVHRFPPASFPYIPGLLAFRELGPLLNLIDQLETPPDLLLCDGQGIAHPEKCGLASHLGVLTGIPSVGSAKSWFAGYPQDQPVLEIDASKGEENAAVEPSSAEEAEKRRHRRRPSFSTLPTARGARLTLYDSDKPDSTSNAVGHVLRSQTGINPIFVSPGHKIGIEQATDLVLALCTQYRLPDPIRWADHASREALRVHPCDPHK</sequence>
<dbReference type="CDD" id="cd06559">
    <property type="entry name" value="Endonuclease_V"/>
    <property type="match status" value="1"/>
</dbReference>
<dbReference type="PANTHER" id="PTHR28511:SF1">
    <property type="entry name" value="ENDONUCLEASE V"/>
    <property type="match status" value="1"/>
</dbReference>
<accession>A0AAN6GNS0</accession>
<name>A0AAN6GNS0_9BASI</name>
<evidence type="ECO:0000256" key="4">
    <source>
        <dbReference type="ARBA" id="ARBA00022759"/>
    </source>
</evidence>
<dbReference type="GO" id="GO:0016891">
    <property type="term" value="F:RNA endonuclease activity producing 5'-phosphomonoesters, hydrolytic mechanism"/>
    <property type="evidence" value="ECO:0007669"/>
    <property type="project" value="TreeGrafter"/>
</dbReference>
<evidence type="ECO:0000256" key="5">
    <source>
        <dbReference type="ARBA" id="ARBA00022801"/>
    </source>
</evidence>
<protein>
    <recommendedName>
        <fullName evidence="9">Endonuclease V</fullName>
    </recommendedName>
</protein>
<feature type="region of interest" description="Disordered" evidence="6">
    <location>
        <begin position="196"/>
        <end position="223"/>
    </location>
</feature>
<dbReference type="AlphaFoldDB" id="A0AAN6GNS0"/>
<organism evidence="7 8">
    <name type="scientific">Tilletia horrida</name>
    <dbReference type="NCBI Taxonomy" id="155126"/>
    <lineage>
        <taxon>Eukaryota</taxon>
        <taxon>Fungi</taxon>
        <taxon>Dikarya</taxon>
        <taxon>Basidiomycota</taxon>
        <taxon>Ustilaginomycotina</taxon>
        <taxon>Exobasidiomycetes</taxon>
        <taxon>Tilletiales</taxon>
        <taxon>Tilletiaceae</taxon>
        <taxon>Tilletia</taxon>
    </lineage>
</organism>
<gene>
    <name evidence="7" type="ORF">OC846_005221</name>
</gene>
<dbReference type="GO" id="GO:0006281">
    <property type="term" value="P:DNA repair"/>
    <property type="evidence" value="ECO:0007669"/>
    <property type="project" value="InterPro"/>
</dbReference>
<dbReference type="Gene3D" id="3.30.2170.10">
    <property type="entry name" value="archaeoglobus fulgidus dsm 4304 superfamily"/>
    <property type="match status" value="1"/>
</dbReference>
<dbReference type="GO" id="GO:0005737">
    <property type="term" value="C:cytoplasm"/>
    <property type="evidence" value="ECO:0007669"/>
    <property type="project" value="UniProtKB-SubCell"/>
</dbReference>
<reference evidence="7" key="1">
    <citation type="journal article" date="2023" name="PhytoFront">
        <title>Draft Genome Resources of Seven Strains of Tilletia horrida, Causal Agent of Kernel Smut of Rice.</title>
        <authorList>
            <person name="Khanal S."/>
            <person name="Antony Babu S."/>
            <person name="Zhou X.G."/>
        </authorList>
    </citation>
    <scope>NUCLEOTIDE SEQUENCE</scope>
    <source>
        <strain evidence="7">TX6</strain>
    </source>
</reference>
<evidence type="ECO:0000256" key="3">
    <source>
        <dbReference type="ARBA" id="ARBA00022722"/>
    </source>
</evidence>
<keyword evidence="8" id="KW-1185">Reference proteome</keyword>
<evidence type="ECO:0000313" key="7">
    <source>
        <dbReference type="EMBL" id="KAK0546527.1"/>
    </source>
</evidence>
<comment type="subcellular location">
    <subcellularLocation>
        <location evidence="1">Cytoplasm</location>
    </subcellularLocation>
</comment>
<evidence type="ECO:0000256" key="1">
    <source>
        <dbReference type="ARBA" id="ARBA00004496"/>
    </source>
</evidence>
<keyword evidence="2" id="KW-0963">Cytoplasm</keyword>
<proteinExistence type="inferred from homology"/>
<evidence type="ECO:0000313" key="8">
    <source>
        <dbReference type="Proteomes" id="UP001176517"/>
    </source>
</evidence>
<evidence type="ECO:0000256" key="6">
    <source>
        <dbReference type="SAM" id="MobiDB-lite"/>
    </source>
</evidence>